<sequence>MAFSNNVKESILIPGSLPIEILDHVFSYLCHDTKFLHSCLLVNRIWCQHVVGLLWRAPFSIWLEEYKSISLINTYISCMNDEEKSWLKKNGINVSTDTTNPLFNYSSYLKVFDNCGLDMSVKTWFIHSKCISKEKDCLIIDADRRIILSEILYKLFFRQNLEFTQLTFLRKPSIFDIPSPFIFTLHPSLISQLRVLRLNFAYTTESGRFKNLVNLVAILPNLCKKLRELDICLQIIDVNLVADFIQSQENLQDFRLECYSGNIAPAISALQFQSDSLVRVEFSQIQFSGIALDALVLCKNLRILCLIRCKGLTSFTWLPLKKAEFKLQTLYVRECETTQEFLESAIETANYHLNELFMSYSSPKIIESIMKFCPSIKTFEVDIKPSSTNKFLILLTKLVLLERLSVSLLIYDASDFLTTLPNFLPTSLFDLKLEFQNTPRNLVSFLKKCRAPIQILTVFSILGVDNELVGFITKFAKESDTLRKVLINDWSGRKLVFHKYSEVWTTCSLKPRDRINNIRNYQYI</sequence>
<name>A0ACA9L634_9GLOM</name>
<proteinExistence type="predicted"/>
<dbReference type="Proteomes" id="UP000789860">
    <property type="component" value="Unassembled WGS sequence"/>
</dbReference>
<protein>
    <submittedName>
        <fullName evidence="1">4963_t:CDS:1</fullName>
    </submittedName>
</protein>
<reference evidence="1" key="1">
    <citation type="submission" date="2021-06" db="EMBL/GenBank/DDBJ databases">
        <authorList>
            <person name="Kallberg Y."/>
            <person name="Tangrot J."/>
            <person name="Rosling A."/>
        </authorList>
    </citation>
    <scope>NUCLEOTIDE SEQUENCE</scope>
    <source>
        <strain evidence="1">AU212A</strain>
    </source>
</reference>
<comment type="caution">
    <text evidence="1">The sequence shown here is derived from an EMBL/GenBank/DDBJ whole genome shotgun (WGS) entry which is preliminary data.</text>
</comment>
<dbReference type="EMBL" id="CAJVPM010004416">
    <property type="protein sequence ID" value="CAG8512981.1"/>
    <property type="molecule type" value="Genomic_DNA"/>
</dbReference>
<gene>
    <name evidence="1" type="ORF">SCALOS_LOCUS3741</name>
</gene>
<organism evidence="1 2">
    <name type="scientific">Scutellospora calospora</name>
    <dbReference type="NCBI Taxonomy" id="85575"/>
    <lineage>
        <taxon>Eukaryota</taxon>
        <taxon>Fungi</taxon>
        <taxon>Fungi incertae sedis</taxon>
        <taxon>Mucoromycota</taxon>
        <taxon>Glomeromycotina</taxon>
        <taxon>Glomeromycetes</taxon>
        <taxon>Diversisporales</taxon>
        <taxon>Gigasporaceae</taxon>
        <taxon>Scutellospora</taxon>
    </lineage>
</organism>
<evidence type="ECO:0000313" key="2">
    <source>
        <dbReference type="Proteomes" id="UP000789860"/>
    </source>
</evidence>
<accession>A0ACA9L634</accession>
<evidence type="ECO:0000313" key="1">
    <source>
        <dbReference type="EMBL" id="CAG8512981.1"/>
    </source>
</evidence>
<keyword evidence="2" id="KW-1185">Reference proteome</keyword>